<accession>A0A484NC65</accession>
<proteinExistence type="predicted"/>
<sequence length="93" mass="10230">MYTCGSGSLVFGRYGYFGNLGVLPVLLLMFYGVVLFCGNGRFRCGLGCGSIGCYSDLVFCLALWLCLLLALEVRIQRTHCNIHLVHMALWGSV</sequence>
<keyword evidence="1" id="KW-0472">Membrane</keyword>
<feature type="transmembrane region" description="Helical" evidence="1">
    <location>
        <begin position="16"/>
        <end position="39"/>
    </location>
</feature>
<name>A0A484NC65_9ASTE</name>
<dbReference type="Proteomes" id="UP000595140">
    <property type="component" value="Unassembled WGS sequence"/>
</dbReference>
<dbReference type="AlphaFoldDB" id="A0A484NC65"/>
<organism evidence="2 3">
    <name type="scientific">Cuscuta campestris</name>
    <dbReference type="NCBI Taxonomy" id="132261"/>
    <lineage>
        <taxon>Eukaryota</taxon>
        <taxon>Viridiplantae</taxon>
        <taxon>Streptophyta</taxon>
        <taxon>Embryophyta</taxon>
        <taxon>Tracheophyta</taxon>
        <taxon>Spermatophyta</taxon>
        <taxon>Magnoliopsida</taxon>
        <taxon>eudicotyledons</taxon>
        <taxon>Gunneridae</taxon>
        <taxon>Pentapetalae</taxon>
        <taxon>asterids</taxon>
        <taxon>lamiids</taxon>
        <taxon>Solanales</taxon>
        <taxon>Convolvulaceae</taxon>
        <taxon>Cuscuteae</taxon>
        <taxon>Cuscuta</taxon>
        <taxon>Cuscuta subgen. Grammica</taxon>
        <taxon>Cuscuta sect. Cleistogrammica</taxon>
    </lineage>
</organism>
<evidence type="ECO:0000313" key="3">
    <source>
        <dbReference type="Proteomes" id="UP000595140"/>
    </source>
</evidence>
<evidence type="ECO:0000313" key="2">
    <source>
        <dbReference type="EMBL" id="VFQ98167.1"/>
    </source>
</evidence>
<protein>
    <submittedName>
        <fullName evidence="2">Uncharacterized protein</fullName>
    </submittedName>
</protein>
<keyword evidence="1" id="KW-1133">Transmembrane helix</keyword>
<keyword evidence="3" id="KW-1185">Reference proteome</keyword>
<keyword evidence="1" id="KW-0812">Transmembrane</keyword>
<feature type="transmembrane region" description="Helical" evidence="1">
    <location>
        <begin position="51"/>
        <end position="71"/>
    </location>
</feature>
<dbReference type="EMBL" id="OOIL02006568">
    <property type="protein sequence ID" value="VFQ98167.1"/>
    <property type="molecule type" value="Genomic_DNA"/>
</dbReference>
<evidence type="ECO:0000256" key="1">
    <source>
        <dbReference type="SAM" id="Phobius"/>
    </source>
</evidence>
<gene>
    <name evidence="2" type="ORF">CCAM_LOCUS39943</name>
</gene>
<reference evidence="2 3" key="1">
    <citation type="submission" date="2018-04" db="EMBL/GenBank/DDBJ databases">
        <authorList>
            <person name="Vogel A."/>
        </authorList>
    </citation>
    <scope>NUCLEOTIDE SEQUENCE [LARGE SCALE GENOMIC DNA]</scope>
</reference>